<dbReference type="RefSeq" id="WP_126756212.1">
    <property type="nucleotide sequence ID" value="NZ_PIPQ01000001.1"/>
</dbReference>
<reference evidence="5 6" key="1">
    <citation type="journal article" date="2011" name="Front. Microbiol.">
        <title>Genomic signatures of strain selection and enhancement in Bacillus atrophaeus var. globigii, a historical biowarfare simulant.</title>
        <authorList>
            <person name="Gibbons H.S."/>
            <person name="Broomall S.M."/>
            <person name="McNew L.A."/>
            <person name="Daligault H."/>
            <person name="Chapman C."/>
            <person name="Bruce D."/>
            <person name="Karavis M."/>
            <person name="Krepps M."/>
            <person name="McGregor P.A."/>
            <person name="Hong C."/>
            <person name="Park K.H."/>
            <person name="Akmal A."/>
            <person name="Feldman A."/>
            <person name="Lin J.S."/>
            <person name="Chang W.E."/>
            <person name="Higgs B.W."/>
            <person name="Demirev P."/>
            <person name="Lindquist J."/>
            <person name="Liem A."/>
            <person name="Fochler E."/>
            <person name="Read T.D."/>
            <person name="Tapia R."/>
            <person name="Johnson S."/>
            <person name="Bishop-Lilly K.A."/>
            <person name="Detter C."/>
            <person name="Han C."/>
            <person name="Sozhamannan S."/>
            <person name="Rosenzweig C.N."/>
            <person name="Skowronski E.W."/>
        </authorList>
    </citation>
    <scope>NUCLEOTIDE SEQUENCE [LARGE SCALE GENOMIC DNA]</scope>
    <source>
        <strain evidence="5 6">AIT1</strain>
    </source>
</reference>
<evidence type="ECO:0000256" key="2">
    <source>
        <dbReference type="ARBA" id="ARBA00022741"/>
    </source>
</evidence>
<dbReference type="GO" id="GO:0005524">
    <property type="term" value="F:ATP binding"/>
    <property type="evidence" value="ECO:0007669"/>
    <property type="project" value="UniProtKB-KW"/>
</dbReference>
<dbReference type="PANTHER" id="PTHR30258:SF2">
    <property type="entry name" value="COMG OPERON PROTEIN 1"/>
    <property type="match status" value="1"/>
</dbReference>
<sequence>MRSIEEASELGSVQACPVLLDITLAAQEDWNSHEQGAVILDNGLLLASAPAWHTNMQSLCNLTAQAERHYPALTWGTAPIALIRKYLADADAFRRDRLARANLVGETQSMAKRALLDIIVDAYRLRATDIHLRMTGSEARIAYRIDGLLYHQATRSRTSVTEAVAAALNTQSDDFREVFDERQMSGASISLTLPDSGERLRIRTQKSPCRDGFSVTMRIQASEQQRIPNLYNLGFSPSRVTQLQQVMAQATGLLLISGPTGHGKTTTLAALNRLVPESRKVISLEDPVEIIQPHIEQKFVPTDQDPLAFAHMIKSVLREDPDLVEVSEIRDVETAKAGITAALTGHLVISTIHANDAMGIISRLIDLGIAPTQLSQPGLFAGLLAQRLLPKLCPQCKQQGQHATWGKVSLQSIDGCETCQHTGLQGRLAIS</sequence>
<dbReference type="AlphaFoldDB" id="A0A432X925"/>
<name>A0A432X925_9GAMM</name>
<accession>A0A432X925</accession>
<dbReference type="OrthoDB" id="5790493at2"/>
<dbReference type="SUPFAM" id="SSF52540">
    <property type="entry name" value="P-loop containing nucleoside triphosphate hydrolases"/>
    <property type="match status" value="1"/>
</dbReference>
<dbReference type="PANTHER" id="PTHR30258">
    <property type="entry name" value="TYPE II SECRETION SYSTEM PROTEIN GSPE-RELATED"/>
    <property type="match status" value="1"/>
</dbReference>
<dbReference type="EMBL" id="PIPQ01000001">
    <property type="protein sequence ID" value="RUO43824.1"/>
    <property type="molecule type" value="Genomic_DNA"/>
</dbReference>
<keyword evidence="3" id="KW-0067">ATP-binding</keyword>
<protein>
    <recommendedName>
        <fullName evidence="4">Bacterial type II secretion system protein E domain-containing protein</fullName>
    </recommendedName>
</protein>
<dbReference type="Gene3D" id="3.40.50.300">
    <property type="entry name" value="P-loop containing nucleotide triphosphate hydrolases"/>
    <property type="match status" value="1"/>
</dbReference>
<comment type="similarity">
    <text evidence="1">Belongs to the GSP E family.</text>
</comment>
<dbReference type="Proteomes" id="UP000286976">
    <property type="component" value="Unassembled WGS sequence"/>
</dbReference>
<dbReference type="InterPro" id="IPR001482">
    <property type="entry name" value="T2SS/T4SS_dom"/>
</dbReference>
<gene>
    <name evidence="5" type="ORF">CWE15_01080</name>
</gene>
<evidence type="ECO:0000313" key="6">
    <source>
        <dbReference type="Proteomes" id="UP000286976"/>
    </source>
</evidence>
<organism evidence="5 6">
    <name type="scientific">Aliidiomarina taiwanensis</name>
    <dbReference type="NCBI Taxonomy" id="946228"/>
    <lineage>
        <taxon>Bacteria</taxon>
        <taxon>Pseudomonadati</taxon>
        <taxon>Pseudomonadota</taxon>
        <taxon>Gammaproteobacteria</taxon>
        <taxon>Alteromonadales</taxon>
        <taxon>Idiomarinaceae</taxon>
        <taxon>Aliidiomarina</taxon>
    </lineage>
</organism>
<dbReference type="GO" id="GO:0016887">
    <property type="term" value="F:ATP hydrolysis activity"/>
    <property type="evidence" value="ECO:0007669"/>
    <property type="project" value="TreeGrafter"/>
</dbReference>
<dbReference type="GO" id="GO:0005886">
    <property type="term" value="C:plasma membrane"/>
    <property type="evidence" value="ECO:0007669"/>
    <property type="project" value="TreeGrafter"/>
</dbReference>
<dbReference type="InterPro" id="IPR027417">
    <property type="entry name" value="P-loop_NTPase"/>
</dbReference>
<evidence type="ECO:0000313" key="5">
    <source>
        <dbReference type="EMBL" id="RUO43824.1"/>
    </source>
</evidence>
<dbReference type="Gene3D" id="3.30.450.90">
    <property type="match status" value="1"/>
</dbReference>
<evidence type="ECO:0000259" key="4">
    <source>
        <dbReference type="Pfam" id="PF00437"/>
    </source>
</evidence>
<feature type="domain" description="Bacterial type II secretion system protein E" evidence="4">
    <location>
        <begin position="110"/>
        <end position="430"/>
    </location>
</feature>
<proteinExistence type="inferred from homology"/>
<keyword evidence="2" id="KW-0547">Nucleotide-binding</keyword>
<comment type="caution">
    <text evidence="5">The sequence shown here is derived from an EMBL/GenBank/DDBJ whole genome shotgun (WGS) entry which is preliminary data.</text>
</comment>
<evidence type="ECO:0000256" key="1">
    <source>
        <dbReference type="ARBA" id="ARBA00006611"/>
    </source>
</evidence>
<evidence type="ECO:0000256" key="3">
    <source>
        <dbReference type="ARBA" id="ARBA00022840"/>
    </source>
</evidence>
<keyword evidence="6" id="KW-1185">Reference proteome</keyword>
<dbReference type="CDD" id="cd01129">
    <property type="entry name" value="PulE-GspE-like"/>
    <property type="match status" value="1"/>
</dbReference>
<dbReference type="Pfam" id="PF00437">
    <property type="entry name" value="T2SSE"/>
    <property type="match status" value="1"/>
</dbReference>